<evidence type="ECO:0000256" key="6">
    <source>
        <dbReference type="ARBA" id="ARBA00022741"/>
    </source>
</evidence>
<feature type="region of interest" description="Interaction with substrate tRNA" evidence="10">
    <location>
        <begin position="39"/>
        <end position="42"/>
    </location>
</feature>
<dbReference type="Gene3D" id="1.10.20.140">
    <property type="match status" value="1"/>
</dbReference>
<reference evidence="15" key="1">
    <citation type="journal article" date="2019" name="Int. J. Syst. Evol. Microbiol.">
        <title>The Global Catalogue of Microorganisms (GCM) 10K type strain sequencing project: providing services to taxonomists for standard genome sequencing and annotation.</title>
        <authorList>
            <consortium name="The Broad Institute Genomics Platform"/>
            <consortium name="The Broad Institute Genome Sequencing Center for Infectious Disease"/>
            <person name="Wu L."/>
            <person name="Ma J."/>
        </authorList>
    </citation>
    <scope>NUCLEOTIDE SEQUENCE [LARGE SCALE GENOMIC DNA]</scope>
    <source>
        <strain evidence="15">CGMCC 1.8859</strain>
    </source>
</reference>
<dbReference type="PANTHER" id="PTHR11088:SF60">
    <property type="entry name" value="TRNA DIMETHYLALLYLTRANSFERASE"/>
    <property type="match status" value="1"/>
</dbReference>
<comment type="caution">
    <text evidence="10">Lacks conserved residue(s) required for the propagation of feature annotation.</text>
</comment>
<accession>A0ABQ2PEN1</accession>
<gene>
    <name evidence="10 14" type="primary">miaA</name>
    <name evidence="14" type="ORF">GCM10010970_40120</name>
</gene>
<evidence type="ECO:0000256" key="10">
    <source>
        <dbReference type="HAMAP-Rule" id="MF_00185"/>
    </source>
</evidence>
<name>A0ABQ2PEN1_9NEIS</name>
<dbReference type="HAMAP" id="MF_00185">
    <property type="entry name" value="IPP_trans"/>
    <property type="match status" value="1"/>
</dbReference>
<dbReference type="Pfam" id="PF01715">
    <property type="entry name" value="IPPT"/>
    <property type="match status" value="1"/>
</dbReference>
<keyword evidence="6 10" id="KW-0547">Nucleotide-binding</keyword>
<evidence type="ECO:0000256" key="4">
    <source>
        <dbReference type="ARBA" id="ARBA00022679"/>
    </source>
</evidence>
<evidence type="ECO:0000256" key="9">
    <source>
        <dbReference type="ARBA" id="ARBA00049563"/>
    </source>
</evidence>
<dbReference type="PANTHER" id="PTHR11088">
    <property type="entry name" value="TRNA DIMETHYLALLYLTRANSFERASE"/>
    <property type="match status" value="1"/>
</dbReference>
<evidence type="ECO:0000313" key="14">
    <source>
        <dbReference type="EMBL" id="GGP24012.1"/>
    </source>
</evidence>
<keyword evidence="7 10" id="KW-0067">ATP-binding</keyword>
<dbReference type="Proteomes" id="UP000637267">
    <property type="component" value="Unassembled WGS sequence"/>
</dbReference>
<dbReference type="NCBIfam" id="TIGR00174">
    <property type="entry name" value="miaA"/>
    <property type="match status" value="1"/>
</dbReference>
<dbReference type="SUPFAM" id="SSF52540">
    <property type="entry name" value="P-loop containing nucleoside triphosphate hydrolases"/>
    <property type="match status" value="1"/>
</dbReference>
<keyword evidence="4 10" id="KW-0808">Transferase</keyword>
<feature type="site" description="Interaction with substrate tRNA" evidence="10">
    <location>
        <position position="127"/>
    </location>
</feature>
<feature type="region of interest" description="Interaction with substrate tRNA" evidence="10">
    <location>
        <begin position="245"/>
        <end position="250"/>
    </location>
</feature>
<evidence type="ECO:0000256" key="11">
    <source>
        <dbReference type="RuleBase" id="RU003783"/>
    </source>
</evidence>
<evidence type="ECO:0000256" key="5">
    <source>
        <dbReference type="ARBA" id="ARBA00022694"/>
    </source>
</evidence>
<organism evidence="14 15">
    <name type="scientific">Silvimonas iriomotensis</name>
    <dbReference type="NCBI Taxonomy" id="449662"/>
    <lineage>
        <taxon>Bacteria</taxon>
        <taxon>Pseudomonadati</taxon>
        <taxon>Pseudomonadota</taxon>
        <taxon>Betaproteobacteria</taxon>
        <taxon>Neisseriales</taxon>
        <taxon>Chitinibacteraceae</taxon>
        <taxon>Silvimonas</taxon>
    </lineage>
</organism>
<evidence type="ECO:0000313" key="15">
    <source>
        <dbReference type="Proteomes" id="UP000637267"/>
    </source>
</evidence>
<comment type="cofactor">
    <cofactor evidence="1 10">
        <name>Mg(2+)</name>
        <dbReference type="ChEBI" id="CHEBI:18420"/>
    </cofactor>
</comment>
<proteinExistence type="inferred from homology"/>
<evidence type="ECO:0000256" key="12">
    <source>
        <dbReference type="RuleBase" id="RU003784"/>
    </source>
</evidence>
<feature type="binding site" evidence="10">
    <location>
        <begin position="15"/>
        <end position="20"/>
    </location>
    <ligand>
        <name>substrate</name>
    </ligand>
</feature>
<dbReference type="InterPro" id="IPR039657">
    <property type="entry name" value="Dimethylallyltransferase"/>
</dbReference>
<keyword evidence="8 10" id="KW-0460">Magnesium</keyword>
<evidence type="ECO:0000256" key="7">
    <source>
        <dbReference type="ARBA" id="ARBA00022840"/>
    </source>
</evidence>
<comment type="caution">
    <text evidence="14">The sequence shown here is derived from an EMBL/GenBank/DDBJ whole genome shotgun (WGS) entry which is preliminary data.</text>
</comment>
<evidence type="ECO:0000256" key="1">
    <source>
        <dbReference type="ARBA" id="ARBA00001946"/>
    </source>
</evidence>
<evidence type="ECO:0000256" key="8">
    <source>
        <dbReference type="ARBA" id="ARBA00022842"/>
    </source>
</evidence>
<dbReference type="EMBL" id="BMLX01000009">
    <property type="protein sequence ID" value="GGP24012.1"/>
    <property type="molecule type" value="Genomic_DNA"/>
</dbReference>
<evidence type="ECO:0000256" key="3">
    <source>
        <dbReference type="ARBA" id="ARBA00005842"/>
    </source>
</evidence>
<evidence type="ECO:0000256" key="2">
    <source>
        <dbReference type="ARBA" id="ARBA00003213"/>
    </source>
</evidence>
<feature type="region of interest" description="Interaction with substrate tRNA" evidence="10">
    <location>
        <begin position="163"/>
        <end position="167"/>
    </location>
</feature>
<sequence length="318" mass="34644">MNTPMPPAIFLMGPTASGKTASAIGLIESGLPVELISVDSALVFKDMDIGTAKPTPEELARAPHHLIDIINPEQAYSAAQFRTDALALMHDITARGKVPVLVGGTMLYFNTLQHGIHDLPTANPALRAELHAEAAQLGWPAMHEKLARLDPPTAARLEPGDSQRIERALEICILAGRPMSELLAEPAAGPVPYQLLKLALLPDDRAVLHERIALRFDQMLSGGLIDEVSQLRRQYTLTPELPSMRCVGYRQTWDYLDGLIDLPALRDKGLAATRQLAKRQLTWLRGMDDVTAINCLRPDLPGAVRDAVSHFMNNASAA</sequence>
<keyword evidence="15" id="KW-1185">Reference proteome</keyword>
<dbReference type="InterPro" id="IPR027417">
    <property type="entry name" value="P-loop_NTPase"/>
</dbReference>
<feature type="site" description="Interaction with substrate tRNA" evidence="10">
    <location>
        <position position="105"/>
    </location>
</feature>
<feature type="binding site" evidence="10">
    <location>
        <begin position="13"/>
        <end position="20"/>
    </location>
    <ligand>
        <name>ATP</name>
        <dbReference type="ChEBI" id="CHEBI:30616"/>
    </ligand>
</feature>
<evidence type="ECO:0000256" key="13">
    <source>
        <dbReference type="RuleBase" id="RU003785"/>
    </source>
</evidence>
<comment type="function">
    <text evidence="2 10 12">Catalyzes the transfer of a dimethylallyl group onto the adenine at position 37 in tRNAs that read codons beginning with uridine, leading to the formation of N6-(dimethylallyl)adenosine (i(6)A).</text>
</comment>
<comment type="subunit">
    <text evidence="10">Monomer.</text>
</comment>
<dbReference type="RefSeq" id="WP_229709151.1">
    <property type="nucleotide sequence ID" value="NZ_BMLX01000009.1"/>
</dbReference>
<dbReference type="Gene3D" id="3.40.50.300">
    <property type="entry name" value="P-loop containing nucleotide triphosphate hydrolases"/>
    <property type="match status" value="1"/>
</dbReference>
<protein>
    <recommendedName>
        <fullName evidence="10">tRNA dimethylallyltransferase</fullName>
        <ecNumber evidence="10">2.5.1.75</ecNumber>
    </recommendedName>
    <alternativeName>
        <fullName evidence="10">Dimethylallyl diphosphate:tRNA dimethylallyltransferase</fullName>
        <shortName evidence="10">DMAPP:tRNA dimethylallyltransferase</shortName>
        <shortName evidence="10">DMATase</shortName>
    </alternativeName>
    <alternativeName>
        <fullName evidence="10">Isopentenyl-diphosphate:tRNA isopentenyltransferase</fullName>
        <shortName evidence="10">IPP transferase</shortName>
        <shortName evidence="10">IPPT</shortName>
        <shortName evidence="10">IPTase</shortName>
    </alternativeName>
</protein>
<keyword evidence="5 10" id="KW-0819">tRNA processing</keyword>
<comment type="similarity">
    <text evidence="3 10 13">Belongs to the IPP transferase family.</text>
</comment>
<dbReference type="InterPro" id="IPR018022">
    <property type="entry name" value="IPT"/>
</dbReference>
<comment type="catalytic activity">
    <reaction evidence="9 10 11">
        <text>adenosine(37) in tRNA + dimethylallyl diphosphate = N(6)-dimethylallyladenosine(37) in tRNA + diphosphate</text>
        <dbReference type="Rhea" id="RHEA:26482"/>
        <dbReference type="Rhea" id="RHEA-COMP:10162"/>
        <dbReference type="Rhea" id="RHEA-COMP:10375"/>
        <dbReference type="ChEBI" id="CHEBI:33019"/>
        <dbReference type="ChEBI" id="CHEBI:57623"/>
        <dbReference type="ChEBI" id="CHEBI:74411"/>
        <dbReference type="ChEBI" id="CHEBI:74415"/>
        <dbReference type="EC" id="2.5.1.75"/>
    </reaction>
</comment>
<dbReference type="EC" id="2.5.1.75" evidence="10"/>